<dbReference type="AlphaFoldDB" id="A0A7T0G3X9"/>
<evidence type="ECO:0000313" key="3">
    <source>
        <dbReference type="EMBL" id="QPJ65746.1"/>
    </source>
</evidence>
<dbReference type="KEGG" id="nva:G3M78_10230"/>
<dbReference type="InterPro" id="IPR013830">
    <property type="entry name" value="SGNH_hydro"/>
</dbReference>
<proteinExistence type="predicted"/>
<organism evidence="3 4">
    <name type="scientific">Candidatus Nitrohelix vancouverensis</name>
    <dbReference type="NCBI Taxonomy" id="2705534"/>
    <lineage>
        <taxon>Bacteria</taxon>
        <taxon>Pseudomonadati</taxon>
        <taxon>Nitrospinota/Tectimicrobiota group</taxon>
        <taxon>Nitrospinota</taxon>
        <taxon>Nitrospinia</taxon>
        <taxon>Nitrospinales</taxon>
        <taxon>Nitrospinaceae</taxon>
        <taxon>Candidatus Nitrohelix</taxon>
    </lineage>
</organism>
<dbReference type="Gene3D" id="3.40.50.1110">
    <property type="entry name" value="SGNH hydrolase"/>
    <property type="match status" value="1"/>
</dbReference>
<feature type="domain" description="SGNH hydrolase-type esterase" evidence="2">
    <location>
        <begin position="25"/>
        <end position="198"/>
    </location>
</feature>
<gene>
    <name evidence="3" type="ORF">G3M78_10230</name>
</gene>
<dbReference type="InterPro" id="IPR051532">
    <property type="entry name" value="Ester_Hydrolysis_Enzymes"/>
</dbReference>
<feature type="signal peptide" evidence="1">
    <location>
        <begin position="1"/>
        <end position="18"/>
    </location>
</feature>
<dbReference type="Pfam" id="PF13472">
    <property type="entry name" value="Lipase_GDSL_2"/>
    <property type="match status" value="1"/>
</dbReference>
<dbReference type="SUPFAM" id="SSF52266">
    <property type="entry name" value="SGNH hydrolase"/>
    <property type="match status" value="1"/>
</dbReference>
<dbReference type="GO" id="GO:0004622">
    <property type="term" value="F:phosphatidylcholine lysophospholipase activity"/>
    <property type="evidence" value="ECO:0007669"/>
    <property type="project" value="TreeGrafter"/>
</dbReference>
<accession>A0A7T0G3X9</accession>
<dbReference type="Proteomes" id="UP000594464">
    <property type="component" value="Chromosome"/>
</dbReference>
<reference evidence="4" key="1">
    <citation type="submission" date="2020-02" db="EMBL/GenBank/DDBJ databases">
        <title>Genomic and physiological characterization of two novel Nitrospinaceae genera.</title>
        <authorList>
            <person name="Mueller A.J."/>
            <person name="Jung M.-Y."/>
            <person name="Strachan C.R."/>
            <person name="Herbold C.W."/>
            <person name="Kirkegaard R.H."/>
            <person name="Daims H."/>
        </authorList>
    </citation>
    <scope>NUCLEOTIDE SEQUENCE [LARGE SCALE GENOMIC DNA]</scope>
</reference>
<name>A0A7T0G3X9_9BACT</name>
<dbReference type="PANTHER" id="PTHR30383">
    <property type="entry name" value="THIOESTERASE 1/PROTEASE 1/LYSOPHOSPHOLIPASE L1"/>
    <property type="match status" value="1"/>
</dbReference>
<protein>
    <recommendedName>
        <fullName evidence="2">SGNH hydrolase-type esterase domain-containing protein</fullName>
    </recommendedName>
</protein>
<sequence>MRIIYLLFFILTASPVGATPVNVAALGDSYVSGEGLLPEEGWPEQLIARVEGVEFSGNLAVSGAMANEVLQDQIPGLNALRPDYLLLQVGVNDWMHSASSKTYRKRLRRLLDAMQDALVDKNNILLVTAPLFSCSPARSNWGYGKSAVNGIQRMNRILMEEASLRHLAVVDIFDLSRQLCSGEDMFADDGLHPSARQYTEWTNLILPEFLKLLADDRR</sequence>
<evidence type="ECO:0000259" key="2">
    <source>
        <dbReference type="Pfam" id="PF13472"/>
    </source>
</evidence>
<keyword evidence="1" id="KW-0732">Signal</keyword>
<evidence type="ECO:0000256" key="1">
    <source>
        <dbReference type="SAM" id="SignalP"/>
    </source>
</evidence>
<evidence type="ECO:0000313" key="4">
    <source>
        <dbReference type="Proteomes" id="UP000594464"/>
    </source>
</evidence>
<dbReference type="EMBL" id="CP048620">
    <property type="protein sequence ID" value="QPJ65746.1"/>
    <property type="molecule type" value="Genomic_DNA"/>
</dbReference>
<dbReference type="InterPro" id="IPR036514">
    <property type="entry name" value="SGNH_hydro_sf"/>
</dbReference>
<feature type="chain" id="PRO_5032952663" description="SGNH hydrolase-type esterase domain-containing protein" evidence="1">
    <location>
        <begin position="19"/>
        <end position="218"/>
    </location>
</feature>
<dbReference type="PANTHER" id="PTHR30383:SF5">
    <property type="entry name" value="SGNH HYDROLASE-TYPE ESTERASE DOMAIN-CONTAINING PROTEIN"/>
    <property type="match status" value="1"/>
</dbReference>